<dbReference type="CDD" id="cd17649">
    <property type="entry name" value="A_NRPS_PvdJ-like"/>
    <property type="match status" value="1"/>
</dbReference>
<organism evidence="7 8">
    <name type="scientific">Oceanobacter antarcticus</name>
    <dbReference type="NCBI Taxonomy" id="3133425"/>
    <lineage>
        <taxon>Bacteria</taxon>
        <taxon>Pseudomonadati</taxon>
        <taxon>Pseudomonadota</taxon>
        <taxon>Gammaproteobacteria</taxon>
        <taxon>Oceanospirillales</taxon>
        <taxon>Oceanospirillaceae</taxon>
        <taxon>Oceanobacter</taxon>
    </lineage>
</organism>
<dbReference type="Pfam" id="PF13193">
    <property type="entry name" value="AMP-binding_C"/>
    <property type="match status" value="3"/>
</dbReference>
<dbReference type="Proteomes" id="UP001620597">
    <property type="component" value="Unassembled WGS sequence"/>
</dbReference>
<evidence type="ECO:0000313" key="8">
    <source>
        <dbReference type="Proteomes" id="UP001620597"/>
    </source>
</evidence>
<dbReference type="InterPro" id="IPR009081">
    <property type="entry name" value="PP-bd_ACP"/>
</dbReference>
<dbReference type="CDD" id="cd19543">
    <property type="entry name" value="DCL_NRPS"/>
    <property type="match status" value="1"/>
</dbReference>
<name>A0ABW8NNS9_9GAMM</name>
<dbReference type="Gene3D" id="1.10.1200.10">
    <property type="entry name" value="ACP-like"/>
    <property type="match status" value="4"/>
</dbReference>
<dbReference type="CDD" id="cd19531">
    <property type="entry name" value="LCL_NRPS-like"/>
    <property type="match status" value="2"/>
</dbReference>
<dbReference type="Pfam" id="PF00668">
    <property type="entry name" value="Condensation"/>
    <property type="match status" value="4"/>
</dbReference>
<dbReference type="InterPro" id="IPR045851">
    <property type="entry name" value="AMP-bd_C_sf"/>
</dbReference>
<accession>A0ABW8NNS9</accession>
<dbReference type="InterPro" id="IPR042099">
    <property type="entry name" value="ANL_N_sf"/>
</dbReference>
<gene>
    <name evidence="7" type="ORF">WG929_19525</name>
</gene>
<dbReference type="NCBIfam" id="TIGR01720">
    <property type="entry name" value="NRPS-para261"/>
    <property type="match status" value="1"/>
</dbReference>
<dbReference type="PROSITE" id="PS00012">
    <property type="entry name" value="PHOSPHOPANTETHEINE"/>
    <property type="match status" value="2"/>
</dbReference>
<dbReference type="CDD" id="cd19534">
    <property type="entry name" value="E_NRPS"/>
    <property type="match status" value="1"/>
</dbReference>
<protein>
    <submittedName>
        <fullName evidence="7">Non-ribosomal peptide synthase/polyketide synthase</fullName>
    </submittedName>
</protein>
<comment type="caution">
    <text evidence="7">The sequence shown here is derived from an EMBL/GenBank/DDBJ whole genome shotgun (WGS) entry which is preliminary data.</text>
</comment>
<keyword evidence="5" id="KW-0443">Lipid metabolism</keyword>
<evidence type="ECO:0000259" key="6">
    <source>
        <dbReference type="PROSITE" id="PS50075"/>
    </source>
</evidence>
<evidence type="ECO:0000256" key="4">
    <source>
        <dbReference type="ARBA" id="ARBA00022832"/>
    </source>
</evidence>
<dbReference type="CDD" id="cd05930">
    <property type="entry name" value="A_NRPS"/>
    <property type="match status" value="2"/>
</dbReference>
<dbReference type="InterPro" id="IPR010060">
    <property type="entry name" value="NRPS_synth"/>
</dbReference>
<keyword evidence="4" id="KW-0276">Fatty acid metabolism</keyword>
<dbReference type="Pfam" id="PF00501">
    <property type="entry name" value="AMP-binding"/>
    <property type="match status" value="4"/>
</dbReference>
<evidence type="ECO:0000256" key="2">
    <source>
        <dbReference type="ARBA" id="ARBA00022450"/>
    </source>
</evidence>
<feature type="domain" description="Carrier" evidence="6">
    <location>
        <begin position="2750"/>
        <end position="2824"/>
    </location>
</feature>
<dbReference type="SMART" id="SM00823">
    <property type="entry name" value="PKS_PP"/>
    <property type="match status" value="4"/>
</dbReference>
<dbReference type="Gene3D" id="3.40.50.12780">
    <property type="entry name" value="N-terminal domain of ligase-like"/>
    <property type="match status" value="1"/>
</dbReference>
<dbReference type="Gene3D" id="3.30.300.30">
    <property type="match status" value="4"/>
</dbReference>
<dbReference type="NCBIfam" id="NF004282">
    <property type="entry name" value="PRK05691.1"/>
    <property type="match status" value="1"/>
</dbReference>
<dbReference type="Pfam" id="PF00550">
    <property type="entry name" value="PP-binding"/>
    <property type="match status" value="4"/>
</dbReference>
<dbReference type="InterPro" id="IPR040097">
    <property type="entry name" value="FAAL/FAAC"/>
</dbReference>
<dbReference type="PANTHER" id="PTHR45398">
    <property type="match status" value="1"/>
</dbReference>
<evidence type="ECO:0000256" key="5">
    <source>
        <dbReference type="ARBA" id="ARBA00023098"/>
    </source>
</evidence>
<dbReference type="RefSeq" id="WP_416207427.1">
    <property type="nucleotide sequence ID" value="NZ_JBBKTX010000035.1"/>
</dbReference>
<dbReference type="EMBL" id="JBBKTX010000035">
    <property type="protein sequence ID" value="MFK4754598.1"/>
    <property type="molecule type" value="Genomic_DNA"/>
</dbReference>
<dbReference type="InterPro" id="IPR023213">
    <property type="entry name" value="CAT-like_dom_sf"/>
</dbReference>
<sequence length="4427" mass="489909">MTDLFTMPLSMVHALREKAVLKPEGSALHFLGDRGDEDITISYDELDQRARTIAAVIQTIAEPGDRVILLFPSGVDYVAAFFGCLYAGVIAVPAYPPESTRPQHLARLLSIIEDARPRLLLTDSTLYEPLRAAGQPFITDFGETAPKWLCVDTLESAVAEQWQELVVNPDDMAFLQYTSGSTAQPKGVQVSHHNLVTNEWMIRQSFDIGDDDVIVSWLPLYHDMGLIGSLLQSIFSGIPCVLMSPGYFLARPVRWLEAISRYGGTVSGGPDFAYRLCAERIPDRALQTLNLDCWKVAFSGAEPIRKDSLQLFSDRFIACGFQADKFFPCYGLAEATLYVTSGQRNLSPTILSVDREALARNEVVLNTMPGPEMGVVRENSATLVGCGRHQPGQAIRIVEPDSLVELPESTVGEIWTAGPGIASGYWRNPEATAKTFVKADGRVWLRTGDLGFLHDGELFITGRLKDMLIVRGHNLYPQDIERTVEDEVEVVRKGRVAAYAVELKGVEGIGIAAEVSRKLQKLVPAQFLIDSIRQAVAEVFQEAPQQVTLLNPGALPKTSSGKLQRSACRAGVADGSLDAYALYPQNPQDAPAVKSDDPVADASQYGEVIRATWCESLAVEQLPADAHFFVNGGNSIRALQMVGLLQERLGVSVDVRHLFEAPALDAFTARVVEQVSAGDTVAQRIPPLPDGQTECVLSPGQQRLWFLWQLNPHSAAYHVPGGLRLRGKLDKAVLRQALQTLVGRHDSLRARFGERDGVPFQTVSEQLDVPVREIELTHLPESERELMAARYRDEEALAPFDLETGPVLRVTLLRLGDNEYQLLVTFHHIAVDGWSATILMSELVRLYTACQKGKADALPALPVSYGAYAEWQRQWLASSDEVELQRAYWLEQLGGECSPLPLPTRRMGEHVDDRRDEPATAARLCVSLESSLAAGLHTLAEQQSTTLFTVLLAAFQALLFRYTGEHTLRIGVPSANRHRREIQQIVGFFVNTLVLQGELAPRKSFTEVLAGVKACALAAQASQDLPFDQLAEALGQTALFNVMFNHQQRDASTACAMPGLQVEELPWHSRHAKCDLQLQSEEDEHGSLLLSWDYAETLFDASVVARMAEHFQCLLQQVVSDPQQAIADIALLSVAECQQLSSWENREKETEKAEGGLLEWLEQDGVHNAGQTALQWIGGSISYRQLHDAANRLAHCLRSRGVGPDVCVGVLIERSPPMLTAILGILKAGGAYVPLDGDYPAARLNEMLTNAGATQLITTGALPEGMDSVGNSGVETIDLFALDLNAWPASAPVVPIHDHNLAYVIYTSGSTGRPKAVGVSHGALQTRLAWMQATYKLKKTDVLLQKAPLTFDVSVWECFWPLLAGARLVLSAPGEQRDPQRLLEWVIEQGVTVLHFVPSLLQAFIEQAGVKDCCSLRLLFSGGEVLSPALRDRVLEVLPRVTLHNRYGPTETAINATYWWCREQDGEVSPIGRPLSDTGCRVLDGEFTQVPLGVAGELCIGGAGLARGYLGSPGQTALQFVPDPYTVDGEIGARLYRSGDSVRWLDDGSLAFLGRLDSQVKLRGFRIEPGEIEARLCQLPAIQQAAVRVHARTNGDQQLLAYYTLEAGTLVPGADTCFDPDTLRAELRQALPEYMVPAQWIELEEMPLLPSGKLDYQRLPEPTWQQREYIAPVTPTEQQLAAIWQEVLDLPRIGLADDFFELGGHSLLATQIVARTRQRCDVELPLRALFEASQLKDFADWVERARQAGDINRQPPIEAVDRSQPVSLSFSQQRLWFLWQLEPDSPAYNVGGMARFVGGLNVDVLDAALQALIERHETLRTTFPEVDGVPVQQVNDVSSVELIRHDLGQMDAAERQPWLMALAEQEAHQPFDLERGPLLRAHLVTFSEQEHYLVLTLHHIVTEGWAMDIFARELAVLYEAFIDGKPSPLEPLPVQYLDYSVWQRRWLESGEGERQLDYWRGQLGDEHPLLELPSDRPRPPVQSHRGGLYRFDLPDDLATRVHAFNAARGTTLFMTVTAALAVLLYRYSGQSDLRIGVPVANRIRPESEGLIGAFLNTQVLRCQLRGEMTVSALLDQVRRTVIEGQSHQDLPFDQLVDALQPPRSAAYNPLFQVMCNVQRWQFQQTRELAGMTVEYLVNDARAIKFDLNLEVTDLDGRLGCCLTYSRDLFDEPRIAAMADHWQHLLRALIANPHQPVASLPLFDSAEQARVLASLNPPPAPAEGDTESVQAQPAPVHRWFAEQAAAGPEAIALIVNGDTLSYGELDRRANQLAHWLRDQGLQPEQRVGLALPRSFDMVIGLLAILKAGAAYVPLDSEYPRARLRYMVEDSGITMLLGYRDLFESIGELSAGVRRWCLEDDGAVLADCPDTPPEDITEPHHQAYLIYTSGSTGKPKGVVVDHGPLAMHCRVVIDTFGMRADDCELHFYSINFDAASERLLTALLCGARVVLRGQGQWAVEEVAPLIDRHGVTILGLTPSYGSQLAQWVIDRNRAEGCTSSSVRLCITGGEALSGEHWQVIHRAFQPERFFNAYGPTETVVMPLAAQVSGPPRQGASSAPIGRAVGERVAYILDENLLPVPPGATGELYVGGAGLARGYHGRMDLTAERFVPDPFAVGGRLYCTGDLARLTDDGLAEYMGRGDDQVKIRGFRIELGEIEACLLGAPGVVEAAVLALGESSHKQLVAYISGQQACSDPEALRADVKAYLQRQLPDYMVPAQLIILDRLPLNPNGKLDRRALPTPDMTMTREYVAPESDLQRALAQVWSEVLNVPAVGLDHNFFELGGDSILSIQVVSRARQRGMNFKAKDLFQYQTVRSLASVVKENTDSSIAAPVADQGFLVGPSPMTPIQHWFFALNMPNPQHWNQAVYLDFNVPVEPSLLEQALQQVIEHHDALRLRFTQEGKSWQAEYAVSDDLCGGTPRLLQVKSVNGLAEPSAELESIQRSLDLQHGPLLRGVLFNAENGDQRLLLVIHHLVVDGVSWRILADDLQSAYRQLQAGQSVQLPAKTTAFRDWAAHLYRFADSDAVPEALAWWQTELDLAEAPDVVSVGEGELLQFDINQSQKHPSREYYALPCDFPLGENLEWEAKTVTIRLGAEQTQALLQRAPIAYRTQVNDLLLTALARTLCCWSGQESALIQLEGHGRETLEETLDLTRTLGWLTTAYPVRLIPDMADRAASIKGIKEHLRAIQLRAQSYGPLRYLTAGWVREAMAVLPAPSLAFNYLGQIDQGVDRDGLFHWAGTPEAGNRDPEAPLPSDISVDGQVQGGELVLRWTYSAARYREETIAGLAEDYLNELNALIDLCLDEHAGGLTPSDFPLAQLSQAQLDTLPIPAAQVEDIYPLTPMQEGLLIHTLLEPGTGIYYMQDRYRIDSPLDPEQFAAAWQAVVDRHSALRTSFSWNAGEAMVQIVHKSWPAPVDYLDWRDSSEADNEQRLQVLLKTEREAGFDLLNAPPFHLRLIRIDEARYWFLMSNHHILIDAWCRSLLIENFFAIYSALLESRDPALPPAPPYRDYIAWLNQQDLEISRQWWRKTLSDFDAPTQIASDRPLLREHAGDSGGMQVGDCYSHLSAESSQQLQTLARQQQLTVNTFAQAAWALVLRRLSGQRDVLFGVTVAGRPTHLPALQQTVGLFINSIPLRVRFPDLGEDCAVGDWLQQILAHNLELRDHEHLSLVDIQHCSEVPKGEPLFDSLFVFENAPVEVSVLDRARQFNASSDSGRTHTNFPLTAVCYPGDRLGLHISYDQRYFERATVEAILDEFQRLLLALVDGFDSTLGNIALIGPQERTFLLNDCNNSEHHYPLDSYIRLFDAQVAMHPDTVVASYRGELWRYGELNRYANRLGHALLAPGFKEKGAHQGTGKLVDKPVALLAERGLPLVGMMIGSFKAGAAYLPLDPVHPVQRLADMLARSRSPILVCAQNHVDLGNDVLALCPEHNRPILLIWEDTQQDSIPDHNLGIYGSADSLAYVIYTSGSTGKPKGVMVTQSGMLNNQLSKVPYLDLDERDVIAQTASQCFDISVWQFLAAPLFGGRVAIVPSDIAHNPTALMTHVVEEQITVLESVPSLIQSMLEEEQRPLPGLRWMLPTGEAMPPTLAKRWLEHYPDIGLVNAYGPAECSDDVAFFTVTEASATGSYLPIGSPTDNNRLYLLDEDVALTPIGSVGELYVAGTGVGRGYLADPVRTARAFVPNPFDGTGERLYGTGDLARRRADGLLEYVGRADHQVKIRGFRIELGEIESCLLDMDLVREVAVTVQSGPNGNYLVVYLTSVQTWSESQEVQAELIEGCKSRLVAYLPDYMVPAYWQLLPQMPRNANGKLDRKALPPLDIGKLQVQTYVAPRDPLQEQLADIWADVLKVERVGIQDNFFQLGGHSLLATQIASRVQKTLHKGVPLRAMFECHTVEALAEFIQGLEDASITEEKANRLNNLMEQLEA</sequence>
<dbReference type="CDD" id="cd05931">
    <property type="entry name" value="FAAL"/>
    <property type="match status" value="1"/>
</dbReference>
<dbReference type="NCBIfam" id="TIGR01733">
    <property type="entry name" value="AA-adenyl-dom"/>
    <property type="match status" value="3"/>
</dbReference>
<dbReference type="InterPro" id="IPR006162">
    <property type="entry name" value="Ppantetheine_attach_site"/>
</dbReference>
<feature type="domain" description="Carrier" evidence="6">
    <location>
        <begin position="1671"/>
        <end position="1746"/>
    </location>
</feature>
<dbReference type="Gene3D" id="3.30.559.30">
    <property type="entry name" value="Nonribosomal peptide synthetase, condensation domain"/>
    <property type="match status" value="4"/>
</dbReference>
<dbReference type="SUPFAM" id="SSF47336">
    <property type="entry name" value="ACP-like"/>
    <property type="match status" value="4"/>
</dbReference>
<feature type="domain" description="Carrier" evidence="6">
    <location>
        <begin position="4331"/>
        <end position="4406"/>
    </location>
</feature>
<feature type="domain" description="Carrier" evidence="6">
    <location>
        <begin position="600"/>
        <end position="675"/>
    </location>
</feature>
<dbReference type="PANTHER" id="PTHR45398:SF1">
    <property type="entry name" value="ENZYME, PUTATIVE (JCVI)-RELATED"/>
    <property type="match status" value="1"/>
</dbReference>
<dbReference type="InterPro" id="IPR001242">
    <property type="entry name" value="Condensation_dom"/>
</dbReference>
<evidence type="ECO:0000256" key="1">
    <source>
        <dbReference type="ARBA" id="ARBA00001957"/>
    </source>
</evidence>
<dbReference type="NCBIfam" id="NF003417">
    <property type="entry name" value="PRK04813.1"/>
    <property type="match status" value="5"/>
</dbReference>
<dbReference type="InterPro" id="IPR036736">
    <property type="entry name" value="ACP-like_sf"/>
</dbReference>
<dbReference type="PROSITE" id="PS00455">
    <property type="entry name" value="AMP_BINDING"/>
    <property type="match status" value="3"/>
</dbReference>
<dbReference type="InterPro" id="IPR020806">
    <property type="entry name" value="PKS_PP-bd"/>
</dbReference>
<dbReference type="InterPro" id="IPR020845">
    <property type="entry name" value="AMP-binding_CS"/>
</dbReference>
<dbReference type="SUPFAM" id="SSF52777">
    <property type="entry name" value="CoA-dependent acyltransferases"/>
    <property type="match status" value="8"/>
</dbReference>
<keyword evidence="3" id="KW-0597">Phosphoprotein</keyword>
<dbReference type="PROSITE" id="PS50075">
    <property type="entry name" value="CARRIER"/>
    <property type="match status" value="4"/>
</dbReference>
<dbReference type="Gene3D" id="3.40.50.980">
    <property type="match status" value="6"/>
</dbReference>
<evidence type="ECO:0000256" key="3">
    <source>
        <dbReference type="ARBA" id="ARBA00022553"/>
    </source>
</evidence>
<comment type="cofactor">
    <cofactor evidence="1">
        <name>pantetheine 4'-phosphate</name>
        <dbReference type="ChEBI" id="CHEBI:47942"/>
    </cofactor>
</comment>
<dbReference type="Gene3D" id="3.30.559.10">
    <property type="entry name" value="Chloramphenicol acetyltransferase-like domain"/>
    <property type="match status" value="4"/>
</dbReference>
<dbReference type="Gene3D" id="2.30.38.10">
    <property type="entry name" value="Luciferase, Domain 3"/>
    <property type="match status" value="3"/>
</dbReference>
<dbReference type="InterPro" id="IPR025110">
    <property type="entry name" value="AMP-bd_C"/>
</dbReference>
<keyword evidence="2" id="KW-0596">Phosphopantetheine</keyword>
<dbReference type="InterPro" id="IPR010071">
    <property type="entry name" value="AA_adenyl_dom"/>
</dbReference>
<reference evidence="7 8" key="1">
    <citation type="submission" date="2024-03" db="EMBL/GenBank/DDBJ databases">
        <title>High-quality draft genome sequence of Oceanobacter sp. wDCs-4.</title>
        <authorList>
            <person name="Dong C."/>
        </authorList>
    </citation>
    <scope>NUCLEOTIDE SEQUENCE [LARGE SCALE GENOMIC DNA]</scope>
    <source>
        <strain evidence="8">wDCs-4</strain>
    </source>
</reference>
<dbReference type="InterPro" id="IPR000873">
    <property type="entry name" value="AMP-dep_synth/lig_dom"/>
</dbReference>
<proteinExistence type="predicted"/>
<dbReference type="SUPFAM" id="SSF56801">
    <property type="entry name" value="Acetyl-CoA synthetase-like"/>
    <property type="match status" value="4"/>
</dbReference>
<keyword evidence="8" id="KW-1185">Reference proteome</keyword>
<evidence type="ECO:0000313" key="7">
    <source>
        <dbReference type="EMBL" id="MFK4754598.1"/>
    </source>
</evidence>